<sequence length="307" mass="33860">RALMAEARKQKVVTQLGNQGHSSGDIRKCVEWIRDGAIGKVHTVHAACGAVHTRVNELPKRSEKPAIPRELDWDLWQGPAAERSYHGMYLPGNWRAWRPYGNGTIGDWVCHVVDPSFWALDLGAPSSIEVLDMVDFDPKKHIDTFARGSRIRFEFPAKGERGPVTLYWYSGVTKIPRTKELDPGKKPPDTGAVIIGDKGAITHGSHGAGGVRLVPDAAMKAYKQPKQSIPRTRGHHNDFLDAIRNGKKAGSDFAEYGGPLTELAMLGIIATNFPGRKLAWDGANTRFTDCDEANAFINSPYRKGWSL</sequence>
<accession>A0A382SM63</accession>
<dbReference type="AlphaFoldDB" id="A0A382SM63"/>
<dbReference type="Gene3D" id="3.30.360.10">
    <property type="entry name" value="Dihydrodipicolinate Reductase, domain 2"/>
    <property type="match status" value="1"/>
</dbReference>
<evidence type="ECO:0000259" key="1">
    <source>
        <dbReference type="Pfam" id="PF19051"/>
    </source>
</evidence>
<feature type="domain" description="Gfo/Idh/MocA-like oxidoreductase bacterial type C-terminal" evidence="1">
    <location>
        <begin position="63"/>
        <end position="155"/>
    </location>
</feature>
<dbReference type="Pfam" id="PF19051">
    <property type="entry name" value="GFO_IDH_MocA_C2"/>
    <property type="match status" value="1"/>
</dbReference>
<evidence type="ECO:0000313" key="2">
    <source>
        <dbReference type="EMBL" id="SVD10011.1"/>
    </source>
</evidence>
<dbReference type="SUPFAM" id="SSF55347">
    <property type="entry name" value="Glyceraldehyde-3-phosphate dehydrogenase-like, C-terminal domain"/>
    <property type="match status" value="1"/>
</dbReference>
<reference evidence="2" key="1">
    <citation type="submission" date="2018-05" db="EMBL/GenBank/DDBJ databases">
        <authorList>
            <person name="Lanie J.A."/>
            <person name="Ng W.-L."/>
            <person name="Kazmierczak K.M."/>
            <person name="Andrzejewski T.M."/>
            <person name="Davidsen T.M."/>
            <person name="Wayne K.J."/>
            <person name="Tettelin H."/>
            <person name="Glass J.I."/>
            <person name="Rusch D."/>
            <person name="Podicherti R."/>
            <person name="Tsui H.-C.T."/>
            <person name="Winkler M.E."/>
        </authorList>
    </citation>
    <scope>NUCLEOTIDE SEQUENCE</scope>
</reference>
<dbReference type="EMBL" id="UINC01129547">
    <property type="protein sequence ID" value="SVD10011.1"/>
    <property type="molecule type" value="Genomic_DNA"/>
</dbReference>
<dbReference type="PANTHER" id="PTHR43818">
    <property type="entry name" value="BCDNA.GH03377"/>
    <property type="match status" value="1"/>
</dbReference>
<proteinExistence type="predicted"/>
<protein>
    <recommendedName>
        <fullName evidence="1">Gfo/Idh/MocA-like oxidoreductase bacterial type C-terminal domain-containing protein</fullName>
    </recommendedName>
</protein>
<dbReference type="PANTHER" id="PTHR43818:SF10">
    <property type="entry name" value="NADH-DEPENDENT DEHYDROGENASE-RELATED"/>
    <property type="match status" value="1"/>
</dbReference>
<dbReference type="InterPro" id="IPR043906">
    <property type="entry name" value="Gfo/Idh/MocA_OxRdtase_bact_C"/>
</dbReference>
<organism evidence="2">
    <name type="scientific">marine metagenome</name>
    <dbReference type="NCBI Taxonomy" id="408172"/>
    <lineage>
        <taxon>unclassified sequences</taxon>
        <taxon>metagenomes</taxon>
        <taxon>ecological metagenomes</taxon>
    </lineage>
</organism>
<feature type="non-terminal residue" evidence="2">
    <location>
        <position position="1"/>
    </location>
</feature>
<name>A0A382SM63_9ZZZZ</name>
<gene>
    <name evidence="2" type="ORF">METZ01_LOCUS362865</name>
</gene>
<dbReference type="InterPro" id="IPR050463">
    <property type="entry name" value="Gfo/Idh/MocA_oxidrdct_glycsds"/>
</dbReference>